<evidence type="ECO:0000256" key="1">
    <source>
        <dbReference type="SAM" id="MobiDB-lite"/>
    </source>
</evidence>
<feature type="region of interest" description="Disordered" evidence="1">
    <location>
        <begin position="1"/>
        <end position="61"/>
    </location>
</feature>
<accession>A0A1F4Y4Y7</accession>
<dbReference type="InterPro" id="IPR002477">
    <property type="entry name" value="Peptidoglycan-bd-like"/>
</dbReference>
<comment type="caution">
    <text evidence="3">The sequence shown here is derived from an EMBL/GenBank/DDBJ whole genome shotgun (WGS) entry which is preliminary data.</text>
</comment>
<reference evidence="3 4" key="1">
    <citation type="journal article" date="2016" name="Nat. Commun.">
        <title>Thousands of microbial genomes shed light on interconnected biogeochemical processes in an aquifer system.</title>
        <authorList>
            <person name="Anantharaman K."/>
            <person name="Brown C.T."/>
            <person name="Hug L.A."/>
            <person name="Sharon I."/>
            <person name="Castelle C.J."/>
            <person name="Probst A.J."/>
            <person name="Thomas B.C."/>
            <person name="Singh A."/>
            <person name="Wilkins M.J."/>
            <person name="Karaoz U."/>
            <person name="Brodie E.L."/>
            <person name="Williams K.H."/>
            <person name="Hubbard S.S."/>
            <person name="Banfield J.F."/>
        </authorList>
    </citation>
    <scope>NUCLEOTIDE SEQUENCE [LARGE SCALE GENOMIC DNA]</scope>
</reference>
<gene>
    <name evidence="3" type="ORF">A3D70_02125</name>
</gene>
<dbReference type="Gene3D" id="1.10.101.10">
    <property type="entry name" value="PGBD-like superfamily/PGBD"/>
    <property type="match status" value="2"/>
</dbReference>
<feature type="compositionally biased region" description="Gly residues" evidence="1">
    <location>
        <begin position="39"/>
        <end position="55"/>
    </location>
</feature>
<proteinExistence type="predicted"/>
<dbReference type="InterPro" id="IPR036365">
    <property type="entry name" value="PGBD-like_sf"/>
</dbReference>
<dbReference type="InterPro" id="IPR036366">
    <property type="entry name" value="PGBDSf"/>
</dbReference>
<evidence type="ECO:0000313" key="3">
    <source>
        <dbReference type="EMBL" id="OGC89002.1"/>
    </source>
</evidence>
<feature type="domain" description="Peptidoglycan binding-like" evidence="2">
    <location>
        <begin position="75"/>
        <end position="132"/>
    </location>
</feature>
<dbReference type="SUPFAM" id="SSF47090">
    <property type="entry name" value="PGBD-like"/>
    <property type="match status" value="2"/>
</dbReference>
<protein>
    <recommendedName>
        <fullName evidence="2">Peptidoglycan binding-like domain-containing protein</fullName>
    </recommendedName>
</protein>
<name>A0A1F4Y4Y7_9BACT</name>
<sequence length="823" mass="83501">MWFFGGGSSPGKVGEFGAGTDTTRGASDPGGDTNIPGSVGEGTGTGTTAGQGLPQGGTRFTPLSSTSNFGLGSTGVQVASLQNFLIDRGLLTLPSVPLGTFNVATQQALVRYQTSAGLTPTGAVDPATATAINASYAAASGGGAATGNSSAIIFPTFSIGSTGTQVSALQNFLIDRGFLTLPAGISVGSFGALTEQAVMRYQTSIGLDPNGIVGTTTAAAINATLAATTGTTGNAGTTGSTGTVGTTDITGGGEYTPGSIVLDPGPLTGSTDTGLSFSSGALSVPGAAWLGTNATLSTFVPSGINDLNQGSIGGQVSLFGTPPAPNTANNSLNAGLFAAAGVAGALSCTPGLLGSILGFAGNAGIIGSAGNAAIAVPVNDLGTQGTLNAQFSVSNALASNNAYVNNFLDCLTRVWAKVILQQITTSVVNWINSGFNGQPSFVQNFNQFFNRVADQAAGEFIRGSALSFLCSPFQAQIRLAIAKSYAQRNNAASCTFTSIVGNLTQFTSGNFSAGGWKGLISLNTMPTNNPYGAFMYGQIGLAGAQATAVGNKRIDLVSGRGFLSFEKEENCRVVNGARVCDKKIATPGSVIAESLNATNKSSLDSLNLAKHFDEIISALITQLMTKMLQGGLSGLSGTNNNYASNFLTPDQQAAQTQGQALLQNLQNVVQVAQQYGSAKQGSARDIQTLQQQYLSLQNCWEIASSSPTLTAAQQLQAAQNGGAAGEAIVGLETEIMIINADITRANAAIALLQELQTRTLRVNSTADVAAVGRSVTDAQNAGLLILPADLTQAQQDRAALQTHLGAATTQIQTGLQQCYAFGQ</sequence>
<evidence type="ECO:0000259" key="2">
    <source>
        <dbReference type="Pfam" id="PF01471"/>
    </source>
</evidence>
<dbReference type="AlphaFoldDB" id="A0A1F4Y4Y7"/>
<dbReference type="EMBL" id="MEWV01000003">
    <property type="protein sequence ID" value="OGC89002.1"/>
    <property type="molecule type" value="Genomic_DNA"/>
</dbReference>
<feature type="compositionally biased region" description="Gly residues" evidence="1">
    <location>
        <begin position="1"/>
        <end position="17"/>
    </location>
</feature>
<feature type="domain" description="Peptidoglycan binding-like" evidence="2">
    <location>
        <begin position="162"/>
        <end position="221"/>
    </location>
</feature>
<dbReference type="Pfam" id="PF01471">
    <property type="entry name" value="PG_binding_1"/>
    <property type="match status" value="2"/>
</dbReference>
<evidence type="ECO:0000313" key="4">
    <source>
        <dbReference type="Proteomes" id="UP000178720"/>
    </source>
</evidence>
<organism evidence="3 4">
    <name type="scientific">Candidatus Adlerbacteria bacterium RIFCSPHIGHO2_02_FULL_54_18</name>
    <dbReference type="NCBI Taxonomy" id="1797241"/>
    <lineage>
        <taxon>Bacteria</taxon>
        <taxon>Candidatus Adleribacteriota</taxon>
    </lineage>
</organism>
<dbReference type="Proteomes" id="UP000178720">
    <property type="component" value="Unassembled WGS sequence"/>
</dbReference>